<dbReference type="Proteomes" id="UP000501727">
    <property type="component" value="Chromosome"/>
</dbReference>
<dbReference type="KEGG" id="ahat:ADCFC_20960"/>
<keyword evidence="2" id="KW-1185">Reference proteome</keyword>
<accession>A0A6F8SP06</accession>
<protein>
    <submittedName>
        <fullName evidence="1">Uncharacterized protein</fullName>
    </submittedName>
</protein>
<gene>
    <name evidence="1" type="ORF">ADCFC_19740</name>
</gene>
<organism evidence="1 2">
    <name type="scientific">Adlercreutzia hattorii</name>
    <dbReference type="NCBI Taxonomy" id="2707299"/>
    <lineage>
        <taxon>Bacteria</taxon>
        <taxon>Bacillati</taxon>
        <taxon>Actinomycetota</taxon>
        <taxon>Coriobacteriia</taxon>
        <taxon>Eggerthellales</taxon>
        <taxon>Eggerthellaceae</taxon>
        <taxon>Adlercreutzia</taxon>
    </lineage>
</organism>
<evidence type="ECO:0000313" key="1">
    <source>
        <dbReference type="EMBL" id="BCA89477.1"/>
    </source>
</evidence>
<reference evidence="2" key="2">
    <citation type="submission" date="2020-03" db="EMBL/GenBank/DDBJ databases">
        <title>Complete Genome Sequence of Adlercreutzia sp. strain 8CFCBH1 Producing Equol, Isolated from Healthy Japanese Feces.</title>
        <authorList>
            <person name="Ogata Y."/>
            <person name="Sakamoto M."/>
            <person name="Ohkuma M."/>
            <person name="Hattori M."/>
            <person name="Suda W."/>
        </authorList>
    </citation>
    <scope>NUCLEOTIDE SEQUENCE [LARGE SCALE GENOMIC DNA]</scope>
    <source>
        <strain evidence="2">8CFCBH1</strain>
    </source>
</reference>
<reference evidence="2" key="1">
    <citation type="journal article" date="2020" name="Microbiol. Resour. Announc.">
        <title>Complete Genome Sequence of Adlercreutzia sp. Strain 8CFCBH1, a Potent Producer of Equol, Isolated from Healthy Japanese Feces.</title>
        <authorList>
            <person name="Ogata Y."/>
            <person name="Sakamoto M."/>
            <person name="Ohkuma M."/>
            <person name="Hattori M."/>
            <person name="Suda W."/>
        </authorList>
    </citation>
    <scope>NUCLEOTIDE SEQUENCE [LARGE SCALE GENOMIC DNA]</scope>
    <source>
        <strain evidence="2">8CFCBH1</strain>
    </source>
</reference>
<dbReference type="EMBL" id="AP022829">
    <property type="protein sequence ID" value="BCA89477.1"/>
    <property type="molecule type" value="Genomic_DNA"/>
</dbReference>
<proteinExistence type="predicted"/>
<evidence type="ECO:0000313" key="2">
    <source>
        <dbReference type="Proteomes" id="UP000501727"/>
    </source>
</evidence>
<dbReference type="AlphaFoldDB" id="A0A6F8SP06"/>
<sequence>MPLAHKTDDRVIVGVGREQLVEAGEVPELHRAVQDAAHGLAVPGVAGLLNMWGMSHLHNKER</sequence>
<name>A0A6F8SP06_9ACTN</name>